<evidence type="ECO:0000313" key="3">
    <source>
        <dbReference type="EMBL" id="KAH8102028.1"/>
    </source>
</evidence>
<dbReference type="EMBL" id="JAEVFJ010000010">
    <property type="protein sequence ID" value="KAH8102028.1"/>
    <property type="molecule type" value="Genomic_DNA"/>
</dbReference>
<feature type="transmembrane region" description="Helical" evidence="1">
    <location>
        <begin position="22"/>
        <end position="41"/>
    </location>
</feature>
<feature type="transmembrane region" description="Helical" evidence="1">
    <location>
        <begin position="122"/>
        <end position="145"/>
    </location>
</feature>
<dbReference type="OrthoDB" id="2645170at2759"/>
<dbReference type="Proteomes" id="UP000813824">
    <property type="component" value="Unassembled WGS sequence"/>
</dbReference>
<keyword evidence="4" id="KW-1185">Reference proteome</keyword>
<gene>
    <name evidence="3" type="ORF">BXZ70DRAFT_47824</name>
</gene>
<dbReference type="InterPro" id="IPR045340">
    <property type="entry name" value="DUF6533"/>
</dbReference>
<name>A0A8K0XRA3_9AGAR</name>
<proteinExistence type="predicted"/>
<evidence type="ECO:0000313" key="4">
    <source>
        <dbReference type="Proteomes" id="UP000813824"/>
    </source>
</evidence>
<feature type="transmembrane region" description="Helical" evidence="1">
    <location>
        <begin position="89"/>
        <end position="110"/>
    </location>
</feature>
<sequence length="372" mass="42380">MSNSTDVPLDLSRFENLRTETYLDVVSAALLVYDFLLTFHAEVRLIWPSRWNLIKVLFFLTRYLPFIDISLVLFYQTKTNITVETCKKAYYPAGWLIVIGITLAEIILMIRTWAIWGRSRRIAICLGVACVSLLVPVLVIEHLWLKTLVFSPYPSPATPGCLLTGGSSIIAVSFIIVIIFETFVLVLTLIKGVQHYRLAGNRDLVAVLYRDGVLFYIYLFIISIINFIVIVAAPRELADILAIFQRVMHSCLSARVLLNLREARERETRLTSLNSTPLQHISFDTTQNSDQSRRERQRRWDEVVLDISPDRGTFVVGDEGWRMGEARSREEIQRRWDEVVLDISPDRGTFACGGDGLVPIIDRAAGLEKQDV</sequence>
<keyword evidence="1" id="KW-0472">Membrane</keyword>
<evidence type="ECO:0000259" key="2">
    <source>
        <dbReference type="Pfam" id="PF20151"/>
    </source>
</evidence>
<dbReference type="AlphaFoldDB" id="A0A8K0XRA3"/>
<keyword evidence="1" id="KW-0812">Transmembrane</keyword>
<feature type="transmembrane region" description="Helical" evidence="1">
    <location>
        <begin position="53"/>
        <end position="77"/>
    </location>
</feature>
<accession>A0A8K0XRA3</accession>
<evidence type="ECO:0000256" key="1">
    <source>
        <dbReference type="SAM" id="Phobius"/>
    </source>
</evidence>
<feature type="transmembrane region" description="Helical" evidence="1">
    <location>
        <begin position="165"/>
        <end position="192"/>
    </location>
</feature>
<keyword evidence="1" id="KW-1133">Transmembrane helix</keyword>
<feature type="transmembrane region" description="Helical" evidence="1">
    <location>
        <begin position="213"/>
        <end position="234"/>
    </location>
</feature>
<protein>
    <recommendedName>
        <fullName evidence="2">DUF6533 domain-containing protein</fullName>
    </recommendedName>
</protein>
<feature type="domain" description="DUF6533" evidence="2">
    <location>
        <begin position="22"/>
        <end position="67"/>
    </location>
</feature>
<dbReference type="Pfam" id="PF20151">
    <property type="entry name" value="DUF6533"/>
    <property type="match status" value="1"/>
</dbReference>
<reference evidence="3" key="1">
    <citation type="journal article" date="2021" name="New Phytol.">
        <title>Evolutionary innovations through gain and loss of genes in the ectomycorrhizal Boletales.</title>
        <authorList>
            <person name="Wu G."/>
            <person name="Miyauchi S."/>
            <person name="Morin E."/>
            <person name="Kuo A."/>
            <person name="Drula E."/>
            <person name="Varga T."/>
            <person name="Kohler A."/>
            <person name="Feng B."/>
            <person name="Cao Y."/>
            <person name="Lipzen A."/>
            <person name="Daum C."/>
            <person name="Hundley H."/>
            <person name="Pangilinan J."/>
            <person name="Johnson J."/>
            <person name="Barry K."/>
            <person name="LaButti K."/>
            <person name="Ng V."/>
            <person name="Ahrendt S."/>
            <person name="Min B."/>
            <person name="Choi I.G."/>
            <person name="Park H."/>
            <person name="Plett J.M."/>
            <person name="Magnuson J."/>
            <person name="Spatafora J.W."/>
            <person name="Nagy L.G."/>
            <person name="Henrissat B."/>
            <person name="Grigoriev I.V."/>
            <person name="Yang Z.L."/>
            <person name="Xu J."/>
            <person name="Martin F.M."/>
        </authorList>
    </citation>
    <scope>NUCLEOTIDE SEQUENCE</scope>
    <source>
        <strain evidence="3">KKN 215</strain>
    </source>
</reference>
<organism evidence="3 4">
    <name type="scientific">Cristinia sonorae</name>
    <dbReference type="NCBI Taxonomy" id="1940300"/>
    <lineage>
        <taxon>Eukaryota</taxon>
        <taxon>Fungi</taxon>
        <taxon>Dikarya</taxon>
        <taxon>Basidiomycota</taxon>
        <taxon>Agaricomycotina</taxon>
        <taxon>Agaricomycetes</taxon>
        <taxon>Agaricomycetidae</taxon>
        <taxon>Agaricales</taxon>
        <taxon>Pleurotineae</taxon>
        <taxon>Stephanosporaceae</taxon>
        <taxon>Cristinia</taxon>
    </lineage>
</organism>
<comment type="caution">
    <text evidence="3">The sequence shown here is derived from an EMBL/GenBank/DDBJ whole genome shotgun (WGS) entry which is preliminary data.</text>
</comment>